<organism evidence="2 3">
    <name type="scientific">Steinernema glaseri</name>
    <dbReference type="NCBI Taxonomy" id="37863"/>
    <lineage>
        <taxon>Eukaryota</taxon>
        <taxon>Metazoa</taxon>
        <taxon>Ecdysozoa</taxon>
        <taxon>Nematoda</taxon>
        <taxon>Chromadorea</taxon>
        <taxon>Rhabditida</taxon>
        <taxon>Tylenchina</taxon>
        <taxon>Panagrolaimomorpha</taxon>
        <taxon>Strongyloidoidea</taxon>
        <taxon>Steinernematidae</taxon>
        <taxon>Steinernema</taxon>
    </lineage>
</organism>
<reference evidence="3" key="1">
    <citation type="submission" date="2016-11" db="UniProtKB">
        <authorList>
            <consortium name="WormBaseParasite"/>
        </authorList>
    </citation>
    <scope>IDENTIFICATION</scope>
</reference>
<keyword evidence="1" id="KW-0812">Transmembrane</keyword>
<feature type="transmembrane region" description="Helical" evidence="1">
    <location>
        <begin position="32"/>
        <end position="52"/>
    </location>
</feature>
<feature type="transmembrane region" description="Helical" evidence="1">
    <location>
        <begin position="82"/>
        <end position="99"/>
    </location>
</feature>
<evidence type="ECO:0000313" key="3">
    <source>
        <dbReference type="WBParaSite" id="L893_g23772.t2"/>
    </source>
</evidence>
<proteinExistence type="predicted"/>
<keyword evidence="1" id="KW-1133">Transmembrane helix</keyword>
<name>A0A1I7Z7S8_9BILA</name>
<dbReference type="AlphaFoldDB" id="A0A1I7Z7S8"/>
<evidence type="ECO:0000313" key="2">
    <source>
        <dbReference type="Proteomes" id="UP000095287"/>
    </source>
</evidence>
<keyword evidence="1" id="KW-0472">Membrane</keyword>
<evidence type="ECO:0000256" key="1">
    <source>
        <dbReference type="SAM" id="Phobius"/>
    </source>
</evidence>
<accession>A0A1I7Z7S8</accession>
<keyword evidence="2" id="KW-1185">Reference proteome</keyword>
<dbReference type="WBParaSite" id="L893_g23772.t2">
    <property type="protein sequence ID" value="L893_g23772.t2"/>
    <property type="gene ID" value="L893_g23772"/>
</dbReference>
<sequence>MVRTCFCIFYADLFTFPQYNFPSFIFMSDHFVPARTLHAVTLIASINFLLCFRGGSRAIHSLYIPSLNVFFTQILRIMSSRLLIVSALLLGLAFGIFGACRATTSNEDGFVTDEDPSESSYTPHFLEDHLENGKHGSAIQPCCSQGQAGVDNAHYLFVSTMDGSVSALDVSDGGKLSWNSQSFEDGSPLLSGTLSSTQVSIRLLHAFIHAH</sequence>
<protein>
    <submittedName>
        <fullName evidence="3">PQQ_3 domain-containing protein</fullName>
    </submittedName>
</protein>
<dbReference type="Proteomes" id="UP000095287">
    <property type="component" value="Unplaced"/>
</dbReference>